<feature type="transmembrane region" description="Helical" evidence="8">
    <location>
        <begin position="292"/>
        <end position="312"/>
    </location>
</feature>
<evidence type="ECO:0000259" key="9">
    <source>
        <dbReference type="PROSITE" id="PS50893"/>
    </source>
</evidence>
<dbReference type="InterPro" id="IPR003439">
    <property type="entry name" value="ABC_transporter-like_ATP-bd"/>
</dbReference>
<evidence type="ECO:0000256" key="2">
    <source>
        <dbReference type="ARBA" id="ARBA00022692"/>
    </source>
</evidence>
<comment type="subcellular location">
    <subcellularLocation>
        <location evidence="1">Cell membrane</location>
        <topology evidence="1">Multi-pass membrane protein</topology>
    </subcellularLocation>
</comment>
<evidence type="ECO:0000256" key="1">
    <source>
        <dbReference type="ARBA" id="ARBA00004651"/>
    </source>
</evidence>
<keyword evidence="5 8" id="KW-1133">Transmembrane helix</keyword>
<dbReference type="InterPro" id="IPR017871">
    <property type="entry name" value="ABC_transporter-like_CS"/>
</dbReference>
<dbReference type="Proteomes" id="UP000471031">
    <property type="component" value="Unassembled WGS sequence"/>
</dbReference>
<dbReference type="PANTHER" id="PTHR43394:SF1">
    <property type="entry name" value="ATP-BINDING CASSETTE SUB-FAMILY B MEMBER 10, MITOCHONDRIAL"/>
    <property type="match status" value="1"/>
</dbReference>
<dbReference type="CDD" id="cd07346">
    <property type="entry name" value="ABC_6TM_exporters"/>
    <property type="match status" value="1"/>
</dbReference>
<keyword evidence="6 8" id="KW-0472">Membrane</keyword>
<feature type="domain" description="ABC transmembrane type-1" evidence="10">
    <location>
        <begin position="72"/>
        <end position="353"/>
    </location>
</feature>
<feature type="transmembrane region" description="Helical" evidence="8">
    <location>
        <begin position="211"/>
        <end position="228"/>
    </location>
</feature>
<feature type="transmembrane region" description="Helical" evidence="8">
    <location>
        <begin position="110"/>
        <end position="131"/>
    </location>
</feature>
<accession>A0A845LEB3</accession>
<dbReference type="Pfam" id="PF00005">
    <property type="entry name" value="ABC_tran"/>
    <property type="match status" value="1"/>
</dbReference>
<dbReference type="EMBL" id="WXEX01000005">
    <property type="protein sequence ID" value="MZP42969.1"/>
    <property type="molecule type" value="Genomic_DNA"/>
</dbReference>
<dbReference type="Pfam" id="PF00664">
    <property type="entry name" value="ABC_membrane"/>
    <property type="match status" value="1"/>
</dbReference>
<keyword evidence="3" id="KW-0547">Nucleotide-binding</keyword>
<dbReference type="InterPro" id="IPR003593">
    <property type="entry name" value="AAA+_ATPase"/>
</dbReference>
<dbReference type="SUPFAM" id="SSF52540">
    <property type="entry name" value="P-loop containing nucleoside triphosphate hydrolases"/>
    <property type="match status" value="1"/>
</dbReference>
<dbReference type="Gene3D" id="1.20.1560.10">
    <property type="entry name" value="ABC transporter type 1, transmembrane domain"/>
    <property type="match status" value="1"/>
</dbReference>
<evidence type="ECO:0000256" key="3">
    <source>
        <dbReference type="ARBA" id="ARBA00022741"/>
    </source>
</evidence>
<evidence type="ECO:0000256" key="8">
    <source>
        <dbReference type="SAM" id="Phobius"/>
    </source>
</evidence>
<dbReference type="Gene3D" id="3.40.50.300">
    <property type="entry name" value="P-loop containing nucleotide triphosphate hydrolases"/>
    <property type="match status" value="1"/>
</dbReference>
<dbReference type="SMART" id="SM00382">
    <property type="entry name" value="AAA"/>
    <property type="match status" value="1"/>
</dbReference>
<sequence length="611" mass="66054">MPNNSATPPSFAPIHTCATTGDTAGSGGGQASVATPLAAAVAVGGDASGARLRNGRWRALRPYLQRRRWALLAVGALSLASTGFGMAYPYVTKLLVDEVLIGHKPLLNQLVAISLALVIAGFFCSWANNLLYSRATMQVLADMREDLFCHILRLPMPLLYRQKTGELLTRLNMDMAEVQGFAVDSLYFVITNVIALVFNVAMLFWLNPPLAWLSLLLLPLPALSGALFRRTVGGLANQVRQGQGRLATVLLESLQGIKVIKGLAVEPTVSAAFRRDTDTVNRVNLQLLNVSFLAGNIPGTVVAVAGVAVYWWCGRDVLHSAISVGDLIAFSSYLVRAFSPIQGLTGVYIKGEKARVSWERVSELLDQPAEPSLPATLPEPLRGQIEFRNVSFAYPDVYSEKRILSSLTFTLPAGAVLAIVGPSGIGKTTILDLLLKHLTPTAGAIRLDGIPIAEIDAASLRRNIAYVSQDVWLIHGTVAENLTFGRACPMAEVEAMAKLADIHDVILQLPQGYATIIGEKGMQLSAGQRQRLAIARALLHQPKVIVLDEATSALDRDTEQGILENLRRRFPGVTLILVSHRPGLVSLADHFLEHTKGRWQFSARGWTAHAG</sequence>
<evidence type="ECO:0000313" key="11">
    <source>
        <dbReference type="EMBL" id="MZP42969.1"/>
    </source>
</evidence>
<dbReference type="PROSITE" id="PS50929">
    <property type="entry name" value="ABC_TM1F"/>
    <property type="match status" value="1"/>
</dbReference>
<dbReference type="AlphaFoldDB" id="A0A845LEB3"/>
<dbReference type="PROSITE" id="PS00211">
    <property type="entry name" value="ABC_TRANSPORTER_1"/>
    <property type="match status" value="1"/>
</dbReference>
<dbReference type="InterPro" id="IPR011527">
    <property type="entry name" value="ABC1_TM_dom"/>
</dbReference>
<dbReference type="PROSITE" id="PS50893">
    <property type="entry name" value="ABC_TRANSPORTER_2"/>
    <property type="match status" value="1"/>
</dbReference>
<dbReference type="InterPro" id="IPR036640">
    <property type="entry name" value="ABC1_TM_sf"/>
</dbReference>
<evidence type="ECO:0000256" key="6">
    <source>
        <dbReference type="ARBA" id="ARBA00023136"/>
    </source>
</evidence>
<feature type="transmembrane region" description="Helical" evidence="8">
    <location>
        <begin position="185"/>
        <end position="205"/>
    </location>
</feature>
<dbReference type="GO" id="GO:0015421">
    <property type="term" value="F:ABC-type oligopeptide transporter activity"/>
    <property type="evidence" value="ECO:0007669"/>
    <property type="project" value="TreeGrafter"/>
</dbReference>
<evidence type="ECO:0000259" key="10">
    <source>
        <dbReference type="PROSITE" id="PS50929"/>
    </source>
</evidence>
<proteinExistence type="predicted"/>
<feature type="domain" description="ABC transporter" evidence="9">
    <location>
        <begin position="385"/>
        <end position="611"/>
    </location>
</feature>
<dbReference type="GO" id="GO:0005524">
    <property type="term" value="F:ATP binding"/>
    <property type="evidence" value="ECO:0007669"/>
    <property type="project" value="UniProtKB-KW"/>
</dbReference>
<dbReference type="InterPro" id="IPR027417">
    <property type="entry name" value="P-loop_NTPase"/>
</dbReference>
<keyword evidence="2 8" id="KW-0812">Transmembrane</keyword>
<dbReference type="OrthoDB" id="9762778at2"/>
<evidence type="ECO:0000256" key="7">
    <source>
        <dbReference type="SAM" id="MobiDB-lite"/>
    </source>
</evidence>
<dbReference type="PANTHER" id="PTHR43394">
    <property type="entry name" value="ATP-DEPENDENT PERMEASE MDL1, MITOCHONDRIAL"/>
    <property type="match status" value="1"/>
</dbReference>
<dbReference type="GO" id="GO:0005886">
    <property type="term" value="C:plasma membrane"/>
    <property type="evidence" value="ECO:0007669"/>
    <property type="project" value="UniProtKB-SubCell"/>
</dbReference>
<evidence type="ECO:0000256" key="5">
    <source>
        <dbReference type="ARBA" id="ARBA00022989"/>
    </source>
</evidence>
<gene>
    <name evidence="11" type="ORF">GTO89_07970</name>
</gene>
<feature type="transmembrane region" description="Helical" evidence="8">
    <location>
        <begin position="69"/>
        <end position="90"/>
    </location>
</feature>
<evidence type="ECO:0000313" key="12">
    <source>
        <dbReference type="Proteomes" id="UP000471031"/>
    </source>
</evidence>
<reference evidence="11 12" key="1">
    <citation type="submission" date="2020-01" db="EMBL/GenBank/DDBJ databases">
        <title>Whole genome sequence of Heliobacterium gestii DSM 11169.</title>
        <authorList>
            <person name="Kyndt J.A."/>
            <person name="Meyer T.E."/>
        </authorList>
    </citation>
    <scope>NUCLEOTIDE SEQUENCE [LARGE SCALE GENOMIC DNA]</scope>
    <source>
        <strain evidence="11 12">DSM 11169</strain>
    </source>
</reference>
<protein>
    <submittedName>
        <fullName evidence="11">ATP-binding cassette domain-containing protein</fullName>
    </submittedName>
</protein>
<comment type="caution">
    <text evidence="11">The sequence shown here is derived from an EMBL/GenBank/DDBJ whole genome shotgun (WGS) entry which is preliminary data.</text>
</comment>
<feature type="region of interest" description="Disordered" evidence="7">
    <location>
        <begin position="1"/>
        <end position="25"/>
    </location>
</feature>
<organism evidence="11 12">
    <name type="scientific">Heliomicrobium gestii</name>
    <name type="common">Heliobacterium gestii</name>
    <dbReference type="NCBI Taxonomy" id="2699"/>
    <lineage>
        <taxon>Bacteria</taxon>
        <taxon>Bacillati</taxon>
        <taxon>Bacillota</taxon>
        <taxon>Clostridia</taxon>
        <taxon>Eubacteriales</taxon>
        <taxon>Heliobacteriaceae</taxon>
        <taxon>Heliomicrobium</taxon>
    </lineage>
</organism>
<dbReference type="InterPro" id="IPR039421">
    <property type="entry name" value="Type_1_exporter"/>
</dbReference>
<dbReference type="SUPFAM" id="SSF90123">
    <property type="entry name" value="ABC transporter transmembrane region"/>
    <property type="match status" value="1"/>
</dbReference>
<dbReference type="RefSeq" id="WP_161261535.1">
    <property type="nucleotide sequence ID" value="NZ_JAFBDC010000004.1"/>
</dbReference>
<evidence type="ECO:0000256" key="4">
    <source>
        <dbReference type="ARBA" id="ARBA00022840"/>
    </source>
</evidence>
<dbReference type="GO" id="GO:0016887">
    <property type="term" value="F:ATP hydrolysis activity"/>
    <property type="evidence" value="ECO:0007669"/>
    <property type="project" value="InterPro"/>
</dbReference>
<keyword evidence="4 11" id="KW-0067">ATP-binding</keyword>
<name>A0A845LEB3_HELGE</name>
<keyword evidence="12" id="KW-1185">Reference proteome</keyword>